<gene>
    <name evidence="8" type="primary">RvY_13161-1</name>
    <name evidence="8" type="synonym">RvY_13161.1</name>
    <name evidence="8" type="ORF">RvY_13161</name>
</gene>
<dbReference type="Pfam" id="PF13906">
    <property type="entry name" value="AA_permease_C"/>
    <property type="match status" value="1"/>
</dbReference>
<dbReference type="PANTHER" id="PTHR43243">
    <property type="entry name" value="INNER MEMBRANE TRANSPORTER YGJI-RELATED"/>
    <property type="match status" value="1"/>
</dbReference>
<feature type="transmembrane region" description="Helical" evidence="6">
    <location>
        <begin position="189"/>
        <end position="213"/>
    </location>
</feature>
<dbReference type="Proteomes" id="UP000186922">
    <property type="component" value="Unassembled WGS sequence"/>
</dbReference>
<feature type="transmembrane region" description="Helical" evidence="6">
    <location>
        <begin position="34"/>
        <end position="56"/>
    </location>
</feature>
<protein>
    <recommendedName>
        <fullName evidence="7">Cationic amino acid transporter C-terminal domain-containing protein</fullName>
    </recommendedName>
</protein>
<dbReference type="AlphaFoldDB" id="A0A1D1VLY1"/>
<feature type="transmembrane region" description="Helical" evidence="6">
    <location>
        <begin position="98"/>
        <end position="119"/>
    </location>
</feature>
<dbReference type="Pfam" id="PF13520">
    <property type="entry name" value="AA_permease_2"/>
    <property type="match status" value="1"/>
</dbReference>
<feature type="transmembrane region" description="Helical" evidence="6">
    <location>
        <begin position="62"/>
        <end position="86"/>
    </location>
</feature>
<dbReference type="STRING" id="947166.A0A1D1VLY1"/>
<feature type="transmembrane region" description="Helical" evidence="6">
    <location>
        <begin position="536"/>
        <end position="557"/>
    </location>
</feature>
<evidence type="ECO:0000256" key="4">
    <source>
        <dbReference type="ARBA" id="ARBA00022989"/>
    </source>
</evidence>
<dbReference type="InterPro" id="IPR029485">
    <property type="entry name" value="CAT_C"/>
</dbReference>
<dbReference type="EMBL" id="BDGG01000008">
    <property type="protein sequence ID" value="GAV02620.1"/>
    <property type="molecule type" value="Genomic_DNA"/>
</dbReference>
<feature type="transmembrane region" description="Helical" evidence="6">
    <location>
        <begin position="495"/>
        <end position="516"/>
    </location>
</feature>
<proteinExistence type="predicted"/>
<dbReference type="GO" id="GO:0005886">
    <property type="term" value="C:plasma membrane"/>
    <property type="evidence" value="ECO:0007669"/>
    <property type="project" value="TreeGrafter"/>
</dbReference>
<feature type="transmembrane region" description="Helical" evidence="6">
    <location>
        <begin position="233"/>
        <end position="252"/>
    </location>
</feature>
<keyword evidence="2" id="KW-0813">Transport</keyword>
<feature type="transmembrane region" description="Helical" evidence="6">
    <location>
        <begin position="362"/>
        <end position="381"/>
    </location>
</feature>
<feature type="domain" description="Cationic amino acid transporter C-terminal" evidence="7">
    <location>
        <begin position="529"/>
        <end position="567"/>
    </location>
</feature>
<evidence type="ECO:0000259" key="7">
    <source>
        <dbReference type="Pfam" id="PF13906"/>
    </source>
</evidence>
<dbReference type="Gene3D" id="1.20.1740.10">
    <property type="entry name" value="Amino acid/polyamine transporter I"/>
    <property type="match status" value="1"/>
</dbReference>
<dbReference type="PANTHER" id="PTHR43243:SF4">
    <property type="entry name" value="CATIONIC AMINO ACID TRANSPORTER 4"/>
    <property type="match status" value="1"/>
</dbReference>
<organism evidence="8 9">
    <name type="scientific">Ramazzottius varieornatus</name>
    <name type="common">Water bear</name>
    <name type="synonym">Tardigrade</name>
    <dbReference type="NCBI Taxonomy" id="947166"/>
    <lineage>
        <taxon>Eukaryota</taxon>
        <taxon>Metazoa</taxon>
        <taxon>Ecdysozoa</taxon>
        <taxon>Tardigrada</taxon>
        <taxon>Eutardigrada</taxon>
        <taxon>Parachela</taxon>
        <taxon>Hypsibioidea</taxon>
        <taxon>Ramazzottiidae</taxon>
        <taxon>Ramazzottius</taxon>
    </lineage>
</organism>
<evidence type="ECO:0000313" key="8">
    <source>
        <dbReference type="EMBL" id="GAV02620.1"/>
    </source>
</evidence>
<evidence type="ECO:0000256" key="1">
    <source>
        <dbReference type="ARBA" id="ARBA00004141"/>
    </source>
</evidence>
<reference evidence="8 9" key="1">
    <citation type="journal article" date="2016" name="Nat. Commun.">
        <title>Extremotolerant tardigrade genome and improved radiotolerance of human cultured cells by tardigrade-unique protein.</title>
        <authorList>
            <person name="Hashimoto T."/>
            <person name="Horikawa D.D."/>
            <person name="Saito Y."/>
            <person name="Kuwahara H."/>
            <person name="Kozuka-Hata H."/>
            <person name="Shin-I T."/>
            <person name="Minakuchi Y."/>
            <person name="Ohishi K."/>
            <person name="Motoyama A."/>
            <person name="Aizu T."/>
            <person name="Enomoto A."/>
            <person name="Kondo K."/>
            <person name="Tanaka S."/>
            <person name="Hara Y."/>
            <person name="Koshikawa S."/>
            <person name="Sagara H."/>
            <person name="Miura T."/>
            <person name="Yokobori S."/>
            <person name="Miyagawa K."/>
            <person name="Suzuki Y."/>
            <person name="Kubo T."/>
            <person name="Oyama M."/>
            <person name="Kohara Y."/>
            <person name="Fujiyama A."/>
            <person name="Arakawa K."/>
            <person name="Katayama T."/>
            <person name="Toyoda A."/>
            <person name="Kunieda T."/>
        </authorList>
    </citation>
    <scope>NUCLEOTIDE SEQUENCE [LARGE SCALE GENOMIC DNA]</scope>
    <source>
        <strain evidence="8 9">YOKOZUNA-1</strain>
    </source>
</reference>
<evidence type="ECO:0000256" key="6">
    <source>
        <dbReference type="SAM" id="Phobius"/>
    </source>
</evidence>
<feature type="transmembrane region" description="Helical" evidence="6">
    <location>
        <begin position="465"/>
        <end position="489"/>
    </location>
</feature>
<keyword evidence="3 6" id="KW-0812">Transmembrane</keyword>
<keyword evidence="5 6" id="KW-0472">Membrane</keyword>
<keyword evidence="4 6" id="KW-1133">Transmembrane helix</keyword>
<dbReference type="OrthoDB" id="3900342at2759"/>
<evidence type="ECO:0000313" key="9">
    <source>
        <dbReference type="Proteomes" id="UP000186922"/>
    </source>
</evidence>
<feature type="transmembrane region" description="Helical" evidence="6">
    <location>
        <begin position="161"/>
        <end position="182"/>
    </location>
</feature>
<evidence type="ECO:0000256" key="2">
    <source>
        <dbReference type="ARBA" id="ARBA00022448"/>
    </source>
</evidence>
<keyword evidence="9" id="KW-1185">Reference proteome</keyword>
<evidence type="ECO:0000256" key="5">
    <source>
        <dbReference type="ARBA" id="ARBA00023136"/>
    </source>
</evidence>
<dbReference type="GO" id="GO:0015171">
    <property type="term" value="F:amino acid transmembrane transporter activity"/>
    <property type="evidence" value="ECO:0007669"/>
    <property type="project" value="TreeGrafter"/>
</dbReference>
<name>A0A1D1VLY1_RAMVA</name>
<evidence type="ECO:0000256" key="3">
    <source>
        <dbReference type="ARBA" id="ARBA00022692"/>
    </source>
</evidence>
<feature type="transmembrane region" description="Helical" evidence="6">
    <location>
        <begin position="264"/>
        <end position="288"/>
    </location>
</feature>
<dbReference type="InterPro" id="IPR002293">
    <property type="entry name" value="AA/rel_permease1"/>
</dbReference>
<comment type="subcellular location">
    <subcellularLocation>
        <location evidence="1">Membrane</location>
        <topology evidence="1">Multi-pass membrane protein</topology>
    </subcellularLocation>
</comment>
<sequence length="596" mass="65272">MDQARHWFGHFWAKLTRRKVIREDLMKTNLKRSLSPVAVIAIGIGQMAGGGAFVVLGPATQYAGPAVVISFAIGALVAFVTGMCYAEFASTIPQAGSGYVFSYVTIGEFVAFIVGWQMVLEELVSAASMSSAISGAIDAMTNNTISEWTINNVGAFDSPYLAAYPDLLALAAGLLITTLMLLGSNRFTFIGTVLSFLGVVFIIFSIIVCFVFADSSNWTSVGFAPYGFRGIMRGAAVTFFAYIGFEGVSSAGEEAANPQRTIPLAMFSSLGIVTVFYLLQSIGLTLVVPYTQIDPQSAFPEAFISIGYPGIGITLAIGIIISLIGGLISNLFTMTRTTYAMAKDGLLFRLFAKVNSYTRSPIYSELIFGALAALLAVIFNLEILVEFLSVGTLCTYTIVAGCSIILHYQTRVAIYDVQQEGGDPTKRRGIAEDDGYEDLDDLVGYGELKSRYRFWKRSYSPYPGFAVDISVVLLAAFAGAFYSVFIYAYDELADMVWWAVLLVVLFPLGFISAFLVITAHKKRRLRLPFQMPSVPLIPAISIALNVLLLSNLGWMSWVRFIVWLTIGESNEELPPEIFSLYFIFFPGYFFLLFQVF</sequence>
<comment type="caution">
    <text evidence="8">The sequence shown here is derived from an EMBL/GenBank/DDBJ whole genome shotgun (WGS) entry which is preliminary data.</text>
</comment>
<feature type="transmembrane region" description="Helical" evidence="6">
    <location>
        <begin position="308"/>
        <end position="333"/>
    </location>
</feature>
<feature type="transmembrane region" description="Helical" evidence="6">
    <location>
        <begin position="577"/>
        <end position="595"/>
    </location>
</feature>
<accession>A0A1D1VLY1</accession>
<feature type="transmembrane region" description="Helical" evidence="6">
    <location>
        <begin position="387"/>
        <end position="408"/>
    </location>
</feature>